<gene>
    <name evidence="10" type="ORF">MPRF_10900</name>
</gene>
<keyword evidence="6 8" id="KW-0472">Membrane</keyword>
<organism evidence="10 11">
    <name type="scientific">Mycolicibacterium parafortuitum</name>
    <name type="common">Mycobacterium parafortuitum</name>
    <dbReference type="NCBI Taxonomy" id="39692"/>
    <lineage>
        <taxon>Bacteria</taxon>
        <taxon>Bacillati</taxon>
        <taxon>Actinomycetota</taxon>
        <taxon>Actinomycetes</taxon>
        <taxon>Mycobacteriales</taxon>
        <taxon>Mycobacteriaceae</taxon>
        <taxon>Mycolicibacterium</taxon>
    </lineage>
</organism>
<feature type="domain" description="Membrane transport protein MMPL" evidence="9">
    <location>
        <begin position="537"/>
        <end position="846"/>
    </location>
</feature>
<feature type="compositionally biased region" description="Basic and acidic residues" evidence="7">
    <location>
        <begin position="863"/>
        <end position="878"/>
    </location>
</feature>
<feature type="transmembrane region" description="Helical" evidence="8">
    <location>
        <begin position="240"/>
        <end position="260"/>
    </location>
</feature>
<keyword evidence="5 8" id="KW-1133">Transmembrane helix</keyword>
<feature type="transmembrane region" description="Helical" evidence="8">
    <location>
        <begin position="315"/>
        <end position="341"/>
    </location>
</feature>
<keyword evidence="3" id="KW-1003">Cell membrane</keyword>
<evidence type="ECO:0000256" key="3">
    <source>
        <dbReference type="ARBA" id="ARBA00022475"/>
    </source>
</evidence>
<evidence type="ECO:0000256" key="5">
    <source>
        <dbReference type="ARBA" id="ARBA00022989"/>
    </source>
</evidence>
<feature type="transmembrane region" description="Helical" evidence="8">
    <location>
        <begin position="12"/>
        <end position="32"/>
    </location>
</feature>
<evidence type="ECO:0000256" key="6">
    <source>
        <dbReference type="ARBA" id="ARBA00023136"/>
    </source>
</evidence>
<dbReference type="InterPro" id="IPR004869">
    <property type="entry name" value="MMPL_dom"/>
</dbReference>
<evidence type="ECO:0000313" key="10">
    <source>
        <dbReference type="EMBL" id="BBY74191.1"/>
    </source>
</evidence>
<dbReference type="PANTHER" id="PTHR33406:SF11">
    <property type="entry name" value="MEMBRANE PROTEIN SCO6666-RELATED"/>
    <property type="match status" value="1"/>
</dbReference>
<evidence type="ECO:0000256" key="8">
    <source>
        <dbReference type="SAM" id="Phobius"/>
    </source>
</evidence>
<evidence type="ECO:0000259" key="9">
    <source>
        <dbReference type="Pfam" id="PF03176"/>
    </source>
</evidence>
<feature type="compositionally biased region" description="Pro residues" evidence="7">
    <location>
        <begin position="903"/>
        <end position="914"/>
    </location>
</feature>
<dbReference type="Gene3D" id="1.20.1640.10">
    <property type="entry name" value="Multidrug efflux transporter AcrB transmembrane domain"/>
    <property type="match status" value="2"/>
</dbReference>
<dbReference type="InterPro" id="IPR050545">
    <property type="entry name" value="Mycobact_MmpL"/>
</dbReference>
<feature type="transmembrane region" description="Helical" evidence="8">
    <location>
        <begin position="442"/>
        <end position="461"/>
    </location>
</feature>
<feature type="transmembrane region" description="Helical" evidence="8">
    <location>
        <begin position="782"/>
        <end position="801"/>
    </location>
</feature>
<proteinExistence type="inferred from homology"/>
<feature type="transmembrane region" description="Helical" evidence="8">
    <location>
        <begin position="807"/>
        <end position="829"/>
    </location>
</feature>
<evidence type="ECO:0000256" key="7">
    <source>
        <dbReference type="SAM" id="MobiDB-lite"/>
    </source>
</evidence>
<evidence type="ECO:0000256" key="1">
    <source>
        <dbReference type="ARBA" id="ARBA00004651"/>
    </source>
</evidence>
<feature type="region of interest" description="Disordered" evidence="7">
    <location>
        <begin position="860"/>
        <end position="1117"/>
    </location>
</feature>
<dbReference type="SUPFAM" id="SSF82866">
    <property type="entry name" value="Multidrug efflux transporter AcrB transmembrane domain"/>
    <property type="match status" value="2"/>
</dbReference>
<feature type="compositionally biased region" description="Basic and acidic residues" evidence="7">
    <location>
        <begin position="1076"/>
        <end position="1098"/>
    </location>
</feature>
<evidence type="ECO:0000256" key="4">
    <source>
        <dbReference type="ARBA" id="ARBA00022692"/>
    </source>
</evidence>
<feature type="transmembrane region" description="Helical" evidence="8">
    <location>
        <begin position="738"/>
        <end position="761"/>
    </location>
</feature>
<accession>A0A7I7U019</accession>
<feature type="compositionally biased region" description="Pro residues" evidence="7">
    <location>
        <begin position="939"/>
        <end position="956"/>
    </location>
</feature>
<sequence length="1117" mass="119533">MFAWWGRTVYQYRYIVIGVMVALCLGGGVYGMSLGQHVTQSGFYDEGSQSVHASLVSDEAYGRDRTSHVVAILTPPDGEKVDNPEWMKKVTGELDDLVADHEDQVVSWVGWLRAPDADSATVQQMKTEDLSKTFISIPLKGDDDDTILKNYQAIEPQLSEVNDGRIQLAGLNPLASELTGTIGEDQKRAEVAAIPLVCVVLFFVFGGVIAAALPGIIGGLTIAGALGIMRLFAEFMPVHFFAQPVVTLMGLGIAIDYGLFMVSRFREELAEGYDTEAAVRRAVMTSGRTVMFSAVILVASSVPLLLFPQGFLKSITYAIIASVMLAAILSITVLPAALAILGPRVDALGVRWLLKFIQNQVASDPANTRTNPLAIASIPAGVLVPPAGIALGHLARKRIKTSGEQGLPLTVIGLTLGYVCTLGGLAAVIIANKDALGTGLYWVLLGVVIFVAVIAGGLALARYVPLARGPIEWWVEWLAEKTQKTKTRAEVEQGFWGRLVNVVMKRPIAFAAPILIGMILLVIPLGQLSLGGISEKYLPPDNGVRQAQEDFDRSFPGFRTEPLTLVIERTDGEPVTDQQLAEVRAKAMTVNGFIDPDNDPSKMWQERAVQEGGSKDPSIRVIQNGLINRNDASQKIDELRSIQPPRGLEISVGGTPALEQDSIHSLFDKLPLMAVVLIVTTTILMFLAFGSVVLPIKAALMSALTLGSTMGILTWMFVDGHGSGLMNYTPQPLMAPMIGLIIAVIWGLSTDYEVFLVSRMVEARERGLSTAEAIRIGTATTGRLITGAALVLAVVAGAFVFSDLVMMKYLAFGLLIALLLDATIIRMFLVPAIMKLLGDDCWWAPRWMKRLQERMGLGETELPDERKRPVVREERAEPAEALVGAGGPPVMTAARGLPHDPTHPAPGRPAPVRPPATTTRMNTPGYPVDPAVAGTTRIPAPPRPPVAPPPPPPPADEPQTTRLSVAKNAVRNAVSGAAAAARGAMPSSTPPASTSQPSPTAPGREDREIESWLGDLRGGDKPDAAAPQPQPQPLRPSAEPTRAIGNADDTTQSEDDSDDAATRAIPAQRPPDAETATEKLNTRPDTDAPPRSGDETTRRGSGPGVSAQDLLRREGRL</sequence>
<feature type="transmembrane region" description="Helical" evidence="8">
    <location>
        <begin position="407"/>
        <end position="430"/>
    </location>
</feature>
<feature type="domain" description="Membrane transport protein MMPL" evidence="9">
    <location>
        <begin position="49"/>
        <end position="345"/>
    </location>
</feature>
<dbReference type="Pfam" id="PF03176">
    <property type="entry name" value="MMPL"/>
    <property type="match status" value="2"/>
</dbReference>
<feature type="compositionally biased region" description="Low complexity" evidence="7">
    <location>
        <begin position="968"/>
        <end position="1002"/>
    </location>
</feature>
<feature type="transmembrane region" description="Helical" evidence="8">
    <location>
        <begin position="508"/>
        <end position="530"/>
    </location>
</feature>
<reference evidence="10 11" key="1">
    <citation type="journal article" date="2019" name="Emerg. Microbes Infect.">
        <title>Comprehensive subspecies identification of 175 nontuberculous mycobacteria species based on 7547 genomic profiles.</title>
        <authorList>
            <person name="Matsumoto Y."/>
            <person name="Kinjo T."/>
            <person name="Motooka D."/>
            <person name="Nabeya D."/>
            <person name="Jung N."/>
            <person name="Uechi K."/>
            <person name="Horii T."/>
            <person name="Iida T."/>
            <person name="Fujita J."/>
            <person name="Nakamura S."/>
        </authorList>
    </citation>
    <scope>NUCLEOTIDE SEQUENCE [LARGE SCALE GENOMIC DNA]</scope>
    <source>
        <strain evidence="10 11">JCM 6367</strain>
    </source>
</reference>
<dbReference type="Proteomes" id="UP000466554">
    <property type="component" value="Chromosome"/>
</dbReference>
<dbReference type="RefSeq" id="WP_104864569.1">
    <property type="nucleotide sequence ID" value="NZ_AP022598.1"/>
</dbReference>
<comment type="subcellular location">
    <subcellularLocation>
        <location evidence="1">Cell membrane</location>
        <topology evidence="1">Multi-pass membrane protein</topology>
    </subcellularLocation>
</comment>
<evidence type="ECO:0000313" key="11">
    <source>
        <dbReference type="Proteomes" id="UP000466554"/>
    </source>
</evidence>
<feature type="transmembrane region" description="Helical" evidence="8">
    <location>
        <begin position="670"/>
        <end position="692"/>
    </location>
</feature>
<dbReference type="EMBL" id="AP022598">
    <property type="protein sequence ID" value="BBY74191.1"/>
    <property type="molecule type" value="Genomic_DNA"/>
</dbReference>
<dbReference type="PANTHER" id="PTHR33406">
    <property type="entry name" value="MEMBRANE PROTEIN MJ1562-RELATED"/>
    <property type="match status" value="1"/>
</dbReference>
<feature type="transmembrane region" description="Helical" evidence="8">
    <location>
        <begin position="290"/>
        <end position="308"/>
    </location>
</feature>
<protein>
    <recommendedName>
        <fullName evidence="9">Membrane transport protein MMPL domain-containing protein</fullName>
    </recommendedName>
</protein>
<comment type="similarity">
    <text evidence="2">Belongs to the resistance-nodulation-cell division (RND) (TC 2.A.6) family. MmpL subfamily.</text>
</comment>
<evidence type="ECO:0000256" key="2">
    <source>
        <dbReference type="ARBA" id="ARBA00010157"/>
    </source>
</evidence>
<feature type="transmembrane region" description="Helical" evidence="8">
    <location>
        <begin position="373"/>
        <end position="395"/>
    </location>
</feature>
<dbReference type="AlphaFoldDB" id="A0A7I7U019"/>
<name>A0A7I7U019_MYCPF</name>
<feature type="transmembrane region" description="Helical" evidence="8">
    <location>
        <begin position="699"/>
        <end position="718"/>
    </location>
</feature>
<keyword evidence="4 8" id="KW-0812">Transmembrane</keyword>
<dbReference type="GO" id="GO:0005886">
    <property type="term" value="C:plasma membrane"/>
    <property type="evidence" value="ECO:0007669"/>
    <property type="project" value="UniProtKB-SubCell"/>
</dbReference>